<dbReference type="AlphaFoldDB" id="A0A9N7Z2E2"/>
<feature type="compositionally biased region" description="Basic and acidic residues" evidence="1">
    <location>
        <begin position="14"/>
        <end position="31"/>
    </location>
</feature>
<keyword evidence="3" id="KW-1185">Reference proteome</keyword>
<evidence type="ECO:0000313" key="3">
    <source>
        <dbReference type="Proteomes" id="UP001153269"/>
    </source>
</evidence>
<proteinExistence type="predicted"/>
<gene>
    <name evidence="2" type="ORF">PLEPLA_LOCUS36448</name>
</gene>
<evidence type="ECO:0000313" key="2">
    <source>
        <dbReference type="EMBL" id="CAB1448800.1"/>
    </source>
</evidence>
<feature type="region of interest" description="Disordered" evidence="1">
    <location>
        <begin position="14"/>
        <end position="33"/>
    </location>
</feature>
<reference evidence="2" key="1">
    <citation type="submission" date="2020-03" db="EMBL/GenBank/DDBJ databases">
        <authorList>
            <person name="Weist P."/>
        </authorList>
    </citation>
    <scope>NUCLEOTIDE SEQUENCE</scope>
</reference>
<evidence type="ECO:0000256" key="1">
    <source>
        <dbReference type="SAM" id="MobiDB-lite"/>
    </source>
</evidence>
<organism evidence="2 3">
    <name type="scientific">Pleuronectes platessa</name>
    <name type="common">European plaice</name>
    <dbReference type="NCBI Taxonomy" id="8262"/>
    <lineage>
        <taxon>Eukaryota</taxon>
        <taxon>Metazoa</taxon>
        <taxon>Chordata</taxon>
        <taxon>Craniata</taxon>
        <taxon>Vertebrata</taxon>
        <taxon>Euteleostomi</taxon>
        <taxon>Actinopterygii</taxon>
        <taxon>Neopterygii</taxon>
        <taxon>Teleostei</taxon>
        <taxon>Neoteleostei</taxon>
        <taxon>Acanthomorphata</taxon>
        <taxon>Carangaria</taxon>
        <taxon>Pleuronectiformes</taxon>
        <taxon>Pleuronectoidei</taxon>
        <taxon>Pleuronectidae</taxon>
        <taxon>Pleuronectes</taxon>
    </lineage>
</organism>
<comment type="caution">
    <text evidence="2">The sequence shown here is derived from an EMBL/GenBank/DDBJ whole genome shotgun (WGS) entry which is preliminary data.</text>
</comment>
<accession>A0A9N7Z2E2</accession>
<dbReference type="Proteomes" id="UP001153269">
    <property type="component" value="Unassembled WGS sequence"/>
</dbReference>
<dbReference type="EMBL" id="CADEAL010003991">
    <property type="protein sequence ID" value="CAB1448800.1"/>
    <property type="molecule type" value="Genomic_DNA"/>
</dbReference>
<sequence>MCFGFTLLLLHRERRDGGEKGRSSPELHEDTPPTLPLIGYMALVSGIRVMIGPGEGKDFKMSQSEEG</sequence>
<protein>
    <submittedName>
        <fullName evidence="2">Uncharacterized protein</fullName>
    </submittedName>
</protein>
<name>A0A9N7Z2E2_PLEPL</name>